<feature type="transmembrane region" description="Helical" evidence="1">
    <location>
        <begin position="149"/>
        <end position="166"/>
    </location>
</feature>
<dbReference type="AlphaFoldDB" id="R5U6G4"/>
<name>R5U6G4_MEDGN</name>
<evidence type="ECO:0000256" key="1">
    <source>
        <dbReference type="SAM" id="Phobius"/>
    </source>
</evidence>
<accession>R5U6G4</accession>
<evidence type="ECO:0000313" key="3">
    <source>
        <dbReference type="EMBL" id="CCZ66741.1"/>
    </source>
</evidence>
<dbReference type="InterPro" id="IPR053150">
    <property type="entry name" value="Teicoplanin_resist-assoc"/>
</dbReference>
<feature type="transmembrane region" description="Helical" evidence="1">
    <location>
        <begin position="90"/>
        <end position="110"/>
    </location>
</feature>
<dbReference type="Proteomes" id="UP000018114">
    <property type="component" value="Unassembled WGS sequence"/>
</dbReference>
<organism evidence="3">
    <name type="scientific">Mediterraneibacter gnavus CAG:126</name>
    <dbReference type="NCBI Taxonomy" id="1263106"/>
    <lineage>
        <taxon>Bacteria</taxon>
        <taxon>Bacillati</taxon>
        <taxon>Bacillota</taxon>
        <taxon>Clostridia</taxon>
        <taxon>Lachnospirales</taxon>
        <taxon>Lachnospiraceae</taxon>
        <taxon>Mediterraneibacter</taxon>
    </lineage>
</organism>
<dbReference type="PANTHER" id="PTHR36834:SF1">
    <property type="entry name" value="INTEGRAL MEMBRANE PROTEIN"/>
    <property type="match status" value="1"/>
</dbReference>
<proteinExistence type="predicted"/>
<keyword evidence="1" id="KW-0472">Membrane</keyword>
<dbReference type="Pfam" id="PF04892">
    <property type="entry name" value="VanZ"/>
    <property type="match status" value="1"/>
</dbReference>
<sequence>MKAILGSVERDVADAFAYIPYGLAAAVVFLLIMILYNRKKYGRVSFIIKSSLMIIYVVVVGHLTLFSRESGIVDRVDLTFFSLLEESSDYTIQLIENVLLFLPAGILCPWMWKQMRNWKRSFLLGFAGSLLIETLQMLTGRGLFQLDDLITNAVGMMAGYGIYQIAKKLWKRVYKSRFQ</sequence>
<dbReference type="InterPro" id="IPR006976">
    <property type="entry name" value="VanZ-like"/>
</dbReference>
<feature type="transmembrane region" description="Helical" evidence="1">
    <location>
        <begin position="15"/>
        <end position="34"/>
    </location>
</feature>
<reference evidence="3" key="1">
    <citation type="submission" date="2012-11" db="EMBL/GenBank/DDBJ databases">
        <title>Dependencies among metagenomic species, viruses, plasmids and units of genetic variation.</title>
        <authorList>
            <person name="Nielsen H.B."/>
            <person name="Almeida M."/>
            <person name="Juncker A.S."/>
            <person name="Rasmussen S."/>
            <person name="Li J."/>
            <person name="Sunagawa S."/>
            <person name="Plichta D."/>
            <person name="Gautier L."/>
            <person name="Le Chatelier E."/>
            <person name="Peletier E."/>
            <person name="Bonde I."/>
            <person name="Nielsen T."/>
            <person name="Manichanh C."/>
            <person name="Arumugam M."/>
            <person name="Batto J."/>
            <person name="Santos M.B.Q.D."/>
            <person name="Blom N."/>
            <person name="Borruel N."/>
            <person name="Burgdorf K.S."/>
            <person name="Boumezbeur F."/>
            <person name="Casellas F."/>
            <person name="Dore J."/>
            <person name="Guarner F."/>
            <person name="Hansen T."/>
            <person name="Hildebrand F."/>
            <person name="Kaas R.S."/>
            <person name="Kennedy S."/>
            <person name="Kristiansen K."/>
            <person name="Kultima J.R."/>
            <person name="Leonard P."/>
            <person name="Levenez F."/>
            <person name="Lund O."/>
            <person name="Moumen B."/>
            <person name="Le Paslier D."/>
            <person name="Pons N."/>
            <person name="Pedersen O."/>
            <person name="Prifti E."/>
            <person name="Qin J."/>
            <person name="Raes J."/>
            <person name="Tap J."/>
            <person name="Tims S."/>
            <person name="Ussery D.W."/>
            <person name="Yamada T."/>
            <person name="MetaHit consortium"/>
            <person name="Renault P."/>
            <person name="Sicheritz-Ponten T."/>
            <person name="Bork P."/>
            <person name="Wang J."/>
            <person name="Brunak S."/>
            <person name="Ehrlich S.D."/>
        </authorList>
    </citation>
    <scope>NUCLEOTIDE SEQUENCE [LARGE SCALE GENOMIC DNA]</scope>
</reference>
<keyword evidence="1" id="KW-0812">Transmembrane</keyword>
<protein>
    <submittedName>
        <fullName evidence="3">VanZ-like protein</fullName>
    </submittedName>
</protein>
<feature type="transmembrane region" description="Helical" evidence="1">
    <location>
        <begin position="122"/>
        <end position="143"/>
    </location>
</feature>
<comment type="caution">
    <text evidence="3">The sequence shown here is derived from an EMBL/GenBank/DDBJ whole genome shotgun (WGS) entry which is preliminary data.</text>
</comment>
<keyword evidence="1" id="KW-1133">Transmembrane helix</keyword>
<dbReference type="EMBL" id="CBAL010000040">
    <property type="protein sequence ID" value="CCZ66741.1"/>
    <property type="molecule type" value="Genomic_DNA"/>
</dbReference>
<evidence type="ECO:0000259" key="2">
    <source>
        <dbReference type="Pfam" id="PF04892"/>
    </source>
</evidence>
<gene>
    <name evidence="3" type="ORF">BN481_01997</name>
</gene>
<feature type="transmembrane region" description="Helical" evidence="1">
    <location>
        <begin position="46"/>
        <end position="66"/>
    </location>
</feature>
<feature type="domain" description="VanZ-like" evidence="2">
    <location>
        <begin position="54"/>
        <end position="166"/>
    </location>
</feature>
<dbReference type="PANTHER" id="PTHR36834">
    <property type="entry name" value="MEMBRANE PROTEIN-RELATED"/>
    <property type="match status" value="1"/>
</dbReference>